<sequence length="287" mass="31752">MPMSIFENPNIPPDIQKLLMSEMHLDKPMLLQYYYFLEGIILEGEFGTSVKVRPRMDVFEILSSRIPPTVQLNFLSLLISLPLGVIFGTIAALRRNKAADNIISFLIVICISVPSFVFASLLQYCFTFRWPIFPTLYDSTATSFFGTLHSLTLPIIALALNPIATIARYLRGELIETLSSEYLLLARTKGLTRAQATVRHAFRNSLVPIANTIIPMITGIMGGSLVVEKMFAVPGMGGLLIDSILAGDHFLTVALLIFYSTISLCTILIVDISYGFIDPRIRIGGGK</sequence>
<dbReference type="EMBL" id="DVFI01000026">
    <property type="protein sequence ID" value="HIQ62329.1"/>
    <property type="molecule type" value="Genomic_DNA"/>
</dbReference>
<gene>
    <name evidence="9" type="ORF">IAA66_01920</name>
</gene>
<dbReference type="PANTHER" id="PTHR30465">
    <property type="entry name" value="INNER MEMBRANE ABC TRANSPORTER"/>
    <property type="match status" value="1"/>
</dbReference>
<dbReference type="InterPro" id="IPR000515">
    <property type="entry name" value="MetI-like"/>
</dbReference>
<dbReference type="PROSITE" id="PS50928">
    <property type="entry name" value="ABC_TM1"/>
    <property type="match status" value="1"/>
</dbReference>
<evidence type="ECO:0000256" key="4">
    <source>
        <dbReference type="ARBA" id="ARBA00022692"/>
    </source>
</evidence>
<dbReference type="PANTHER" id="PTHR30465:SF93">
    <property type="entry name" value="OLIGOPEPTIDE TRANSPORT SYSTEM PERMEASE PROTEIN OPPB"/>
    <property type="match status" value="1"/>
</dbReference>
<name>A0A9D1CJ56_9FIRM</name>
<dbReference type="GO" id="GO:0055085">
    <property type="term" value="P:transmembrane transport"/>
    <property type="evidence" value="ECO:0007669"/>
    <property type="project" value="InterPro"/>
</dbReference>
<keyword evidence="3" id="KW-1003">Cell membrane</keyword>
<dbReference type="Gene3D" id="1.10.3720.10">
    <property type="entry name" value="MetI-like"/>
    <property type="match status" value="1"/>
</dbReference>
<keyword evidence="6 7" id="KW-0472">Membrane</keyword>
<evidence type="ECO:0000256" key="5">
    <source>
        <dbReference type="ARBA" id="ARBA00022989"/>
    </source>
</evidence>
<dbReference type="Pfam" id="PF00528">
    <property type="entry name" value="BPD_transp_1"/>
    <property type="match status" value="1"/>
</dbReference>
<keyword evidence="2 7" id="KW-0813">Transport</keyword>
<evidence type="ECO:0000256" key="6">
    <source>
        <dbReference type="ARBA" id="ARBA00023136"/>
    </source>
</evidence>
<comment type="caution">
    <text evidence="9">The sequence shown here is derived from an EMBL/GenBank/DDBJ whole genome shotgun (WGS) entry which is preliminary data.</text>
</comment>
<evidence type="ECO:0000256" key="1">
    <source>
        <dbReference type="ARBA" id="ARBA00004651"/>
    </source>
</evidence>
<dbReference type="InterPro" id="IPR035906">
    <property type="entry name" value="MetI-like_sf"/>
</dbReference>
<feature type="domain" description="ABC transmembrane type-1" evidence="8">
    <location>
        <begin position="66"/>
        <end position="268"/>
    </location>
</feature>
<dbReference type="CDD" id="cd06261">
    <property type="entry name" value="TM_PBP2"/>
    <property type="match status" value="1"/>
</dbReference>
<keyword evidence="4 7" id="KW-0812">Transmembrane</keyword>
<dbReference type="AlphaFoldDB" id="A0A9D1CJ56"/>
<feature type="transmembrane region" description="Helical" evidence="7">
    <location>
        <begin position="144"/>
        <end position="164"/>
    </location>
</feature>
<feature type="transmembrane region" description="Helical" evidence="7">
    <location>
        <begin position="206"/>
        <end position="227"/>
    </location>
</feature>
<accession>A0A9D1CJ56</accession>
<evidence type="ECO:0000259" key="8">
    <source>
        <dbReference type="PROSITE" id="PS50928"/>
    </source>
</evidence>
<dbReference type="Proteomes" id="UP000886819">
    <property type="component" value="Unassembled WGS sequence"/>
</dbReference>
<keyword evidence="5 7" id="KW-1133">Transmembrane helix</keyword>
<evidence type="ECO:0000256" key="3">
    <source>
        <dbReference type="ARBA" id="ARBA00022475"/>
    </source>
</evidence>
<comment type="similarity">
    <text evidence="7">Belongs to the binding-protein-dependent transport system permease family.</text>
</comment>
<evidence type="ECO:0000313" key="9">
    <source>
        <dbReference type="EMBL" id="HIQ62329.1"/>
    </source>
</evidence>
<reference evidence="9" key="2">
    <citation type="journal article" date="2021" name="PeerJ">
        <title>Extensive microbial diversity within the chicken gut microbiome revealed by metagenomics and culture.</title>
        <authorList>
            <person name="Gilroy R."/>
            <person name="Ravi A."/>
            <person name="Getino M."/>
            <person name="Pursley I."/>
            <person name="Horton D.L."/>
            <person name="Alikhan N.F."/>
            <person name="Baker D."/>
            <person name="Gharbi K."/>
            <person name="Hall N."/>
            <person name="Watson M."/>
            <person name="Adriaenssens E.M."/>
            <person name="Foster-Nyarko E."/>
            <person name="Jarju S."/>
            <person name="Secka A."/>
            <person name="Antonio M."/>
            <person name="Oren A."/>
            <person name="Chaudhuri R.R."/>
            <person name="La Ragione R."/>
            <person name="Hildebrand F."/>
            <person name="Pallen M.J."/>
        </authorList>
    </citation>
    <scope>NUCLEOTIDE SEQUENCE</scope>
    <source>
        <strain evidence="9">ChiHile30-977</strain>
    </source>
</reference>
<feature type="transmembrane region" description="Helical" evidence="7">
    <location>
        <begin position="105"/>
        <end position="124"/>
    </location>
</feature>
<reference evidence="9" key="1">
    <citation type="submission" date="2020-10" db="EMBL/GenBank/DDBJ databases">
        <authorList>
            <person name="Gilroy R."/>
        </authorList>
    </citation>
    <scope>NUCLEOTIDE SEQUENCE</scope>
    <source>
        <strain evidence="9">ChiHile30-977</strain>
    </source>
</reference>
<dbReference type="GO" id="GO:0005886">
    <property type="term" value="C:plasma membrane"/>
    <property type="evidence" value="ECO:0007669"/>
    <property type="project" value="UniProtKB-SubCell"/>
</dbReference>
<evidence type="ECO:0000313" key="10">
    <source>
        <dbReference type="Proteomes" id="UP000886819"/>
    </source>
</evidence>
<feature type="transmembrane region" description="Helical" evidence="7">
    <location>
        <begin position="250"/>
        <end position="277"/>
    </location>
</feature>
<feature type="transmembrane region" description="Helical" evidence="7">
    <location>
        <begin position="72"/>
        <end position="93"/>
    </location>
</feature>
<comment type="subcellular location">
    <subcellularLocation>
        <location evidence="1 7">Cell membrane</location>
        <topology evidence="1 7">Multi-pass membrane protein</topology>
    </subcellularLocation>
</comment>
<evidence type="ECO:0000256" key="2">
    <source>
        <dbReference type="ARBA" id="ARBA00022448"/>
    </source>
</evidence>
<organism evidence="9 10">
    <name type="scientific">Candidatus Avichristensenella intestinipullorum</name>
    <dbReference type="NCBI Taxonomy" id="2840693"/>
    <lineage>
        <taxon>Bacteria</taxon>
        <taxon>Bacillati</taxon>
        <taxon>Bacillota</taxon>
        <taxon>Clostridia</taxon>
        <taxon>Candidatus Avichristensenella</taxon>
    </lineage>
</organism>
<dbReference type="SUPFAM" id="SSF161098">
    <property type="entry name" value="MetI-like"/>
    <property type="match status" value="1"/>
</dbReference>
<proteinExistence type="inferred from homology"/>
<protein>
    <submittedName>
        <fullName evidence="9">ABC transporter permease</fullName>
    </submittedName>
</protein>
<evidence type="ECO:0000256" key="7">
    <source>
        <dbReference type="RuleBase" id="RU363032"/>
    </source>
</evidence>